<dbReference type="CDD" id="cd00397">
    <property type="entry name" value="DNA_BRE_C"/>
    <property type="match status" value="1"/>
</dbReference>
<dbReference type="GO" id="GO:0015074">
    <property type="term" value="P:DNA integration"/>
    <property type="evidence" value="ECO:0007669"/>
    <property type="project" value="InterPro"/>
</dbReference>
<dbReference type="Pfam" id="PF00589">
    <property type="entry name" value="Phage_integrase"/>
    <property type="match status" value="1"/>
</dbReference>
<name>A0A4V2G4Y1_9BACT</name>
<dbReference type="AlphaFoldDB" id="A0A4V2G4Y1"/>
<dbReference type="Gene3D" id="1.10.443.10">
    <property type="entry name" value="Intergrase catalytic core"/>
    <property type="match status" value="1"/>
</dbReference>
<dbReference type="OrthoDB" id="107900at2"/>
<evidence type="ECO:0000313" key="4">
    <source>
        <dbReference type="Proteomes" id="UP000292958"/>
    </source>
</evidence>
<evidence type="ECO:0000313" key="3">
    <source>
        <dbReference type="EMBL" id="RZU42706.1"/>
    </source>
</evidence>
<dbReference type="RefSeq" id="WP_130420704.1">
    <property type="nucleotide sequence ID" value="NZ_SHKW01000001.1"/>
</dbReference>
<dbReference type="InterPro" id="IPR011010">
    <property type="entry name" value="DNA_brk_join_enz"/>
</dbReference>
<dbReference type="Proteomes" id="UP000292958">
    <property type="component" value="Unassembled WGS sequence"/>
</dbReference>
<comment type="caution">
    <text evidence="3">The sequence shown here is derived from an EMBL/GenBank/DDBJ whole genome shotgun (WGS) entry which is preliminary data.</text>
</comment>
<dbReference type="PANTHER" id="PTHR30349:SF64">
    <property type="entry name" value="PROPHAGE INTEGRASE INTD-RELATED"/>
    <property type="match status" value="1"/>
</dbReference>
<dbReference type="GO" id="GO:0006310">
    <property type="term" value="P:DNA recombination"/>
    <property type="evidence" value="ECO:0007669"/>
    <property type="project" value="UniProtKB-KW"/>
</dbReference>
<dbReference type="InterPro" id="IPR050090">
    <property type="entry name" value="Tyrosine_recombinase_XerCD"/>
</dbReference>
<evidence type="ECO:0000256" key="1">
    <source>
        <dbReference type="ARBA" id="ARBA00023172"/>
    </source>
</evidence>
<dbReference type="InterPro" id="IPR002104">
    <property type="entry name" value="Integrase_catalytic"/>
</dbReference>
<organism evidence="3 4">
    <name type="scientific">Edaphobacter modestus</name>
    <dbReference type="NCBI Taxonomy" id="388466"/>
    <lineage>
        <taxon>Bacteria</taxon>
        <taxon>Pseudomonadati</taxon>
        <taxon>Acidobacteriota</taxon>
        <taxon>Terriglobia</taxon>
        <taxon>Terriglobales</taxon>
        <taxon>Acidobacteriaceae</taxon>
        <taxon>Edaphobacter</taxon>
    </lineage>
</organism>
<gene>
    <name evidence="3" type="ORF">BDD14_4298</name>
</gene>
<protein>
    <submittedName>
        <fullName evidence="3">Site-specific recombinase XerD</fullName>
    </submittedName>
</protein>
<feature type="domain" description="Tyr recombinase" evidence="2">
    <location>
        <begin position="98"/>
        <end position="258"/>
    </location>
</feature>
<keyword evidence="1" id="KW-0233">DNA recombination</keyword>
<proteinExistence type="predicted"/>
<dbReference type="PANTHER" id="PTHR30349">
    <property type="entry name" value="PHAGE INTEGRASE-RELATED"/>
    <property type="match status" value="1"/>
</dbReference>
<reference evidence="3 4" key="1">
    <citation type="submission" date="2019-02" db="EMBL/GenBank/DDBJ databases">
        <title>Genomic Encyclopedia of Archaeal and Bacterial Type Strains, Phase II (KMG-II): from individual species to whole genera.</title>
        <authorList>
            <person name="Goeker M."/>
        </authorList>
    </citation>
    <scope>NUCLEOTIDE SEQUENCE [LARGE SCALE GENOMIC DNA]</scope>
    <source>
        <strain evidence="3 4">DSM 18101</strain>
    </source>
</reference>
<dbReference type="PROSITE" id="PS51898">
    <property type="entry name" value="TYR_RECOMBINASE"/>
    <property type="match status" value="1"/>
</dbReference>
<evidence type="ECO:0000259" key="2">
    <source>
        <dbReference type="PROSITE" id="PS51898"/>
    </source>
</evidence>
<dbReference type="GO" id="GO:0003677">
    <property type="term" value="F:DNA binding"/>
    <property type="evidence" value="ECO:0007669"/>
    <property type="project" value="InterPro"/>
</dbReference>
<keyword evidence="4" id="KW-1185">Reference proteome</keyword>
<sequence length="258" mass="29790">MEPRFEQFLRERQYLHNVSSATIQWYRESLCLLPCESPSQEQLIETVIKMRERGRKATGCNVAIRAINSYMHWNSGTKRKCGSGCEHPRIQELKEPQEVLPTFSEAQIKRLVAAKPKGKYQRRTHLLALFLLDTGARISEALGVRVRDIDFDNLLVTLDGKGRKQRVVPFSFELRRALFLYCKESNHSPDHPLFASRMHTPLGRRDMLRDIKIHCERQGVIPPVRTLHAFRHTFAVNYLRRGGSVFHLQKSSVTAASI</sequence>
<dbReference type="InterPro" id="IPR013762">
    <property type="entry name" value="Integrase-like_cat_sf"/>
</dbReference>
<dbReference type="SUPFAM" id="SSF56349">
    <property type="entry name" value="DNA breaking-rejoining enzymes"/>
    <property type="match status" value="1"/>
</dbReference>
<accession>A0A4V2G4Y1</accession>
<dbReference type="EMBL" id="SHKW01000001">
    <property type="protein sequence ID" value="RZU42706.1"/>
    <property type="molecule type" value="Genomic_DNA"/>
</dbReference>